<proteinExistence type="predicted"/>
<dbReference type="InterPro" id="IPR016064">
    <property type="entry name" value="NAD/diacylglycerol_kinase_sf"/>
</dbReference>
<dbReference type="EMBL" id="MQVR01000015">
    <property type="protein sequence ID" value="OKL54481.1"/>
    <property type="molecule type" value="Genomic_DNA"/>
</dbReference>
<sequence length="110" mass="11833">MTALLSSTTTPLHHYEGLNYAKDGIGELITVSDVYRSTLLTVFPRIYRGTHISHPAVAHTRAKHFEISCSADVIVHGDGEALGSMPVSVTVEPAALRVLAAKAEWTSFDG</sequence>
<evidence type="ECO:0000313" key="2">
    <source>
        <dbReference type="EMBL" id="OKL54481.1"/>
    </source>
</evidence>
<evidence type="ECO:0000259" key="1">
    <source>
        <dbReference type="Pfam" id="PF19279"/>
    </source>
</evidence>
<organism evidence="2 3">
    <name type="scientific">Bowdeniella nasicola</name>
    <dbReference type="NCBI Taxonomy" id="208480"/>
    <lineage>
        <taxon>Bacteria</taxon>
        <taxon>Bacillati</taxon>
        <taxon>Actinomycetota</taxon>
        <taxon>Actinomycetes</taxon>
        <taxon>Actinomycetales</taxon>
        <taxon>Actinomycetaceae</taxon>
        <taxon>Bowdeniella</taxon>
    </lineage>
</organism>
<dbReference type="Gene3D" id="2.60.200.40">
    <property type="match status" value="1"/>
</dbReference>
<reference evidence="3" key="1">
    <citation type="submission" date="2016-12" db="EMBL/GenBank/DDBJ databases">
        <authorList>
            <person name="Meng X."/>
        </authorList>
    </citation>
    <scope>NUCLEOTIDE SEQUENCE [LARGE SCALE GENOMIC DNA]</scope>
    <source>
        <strain evidence="3">DSM 19116</strain>
    </source>
</reference>
<feature type="domain" description="YegS/DAGK C-terminal" evidence="1">
    <location>
        <begin position="21"/>
        <end position="99"/>
    </location>
</feature>
<dbReference type="RefSeq" id="WP_073716109.1">
    <property type="nucleotide sequence ID" value="NZ_MQVR01000015.1"/>
</dbReference>
<accession>A0A1Q5Q3V3</accession>
<comment type="caution">
    <text evidence="2">The sequence shown here is derived from an EMBL/GenBank/DDBJ whole genome shotgun (WGS) entry which is preliminary data.</text>
</comment>
<dbReference type="InterPro" id="IPR045540">
    <property type="entry name" value="YegS/DAGK_C"/>
</dbReference>
<dbReference type="AlphaFoldDB" id="A0A1Q5Q3V3"/>
<dbReference type="SUPFAM" id="SSF111331">
    <property type="entry name" value="NAD kinase/diacylglycerol kinase-like"/>
    <property type="match status" value="1"/>
</dbReference>
<gene>
    <name evidence="2" type="ORF">BSZ39_04055</name>
</gene>
<name>A0A1Q5Q3V3_9ACTO</name>
<dbReference type="Proteomes" id="UP000185628">
    <property type="component" value="Unassembled WGS sequence"/>
</dbReference>
<keyword evidence="3" id="KW-1185">Reference proteome</keyword>
<protein>
    <recommendedName>
        <fullName evidence="1">YegS/DAGK C-terminal domain-containing protein</fullName>
    </recommendedName>
</protein>
<evidence type="ECO:0000313" key="3">
    <source>
        <dbReference type="Proteomes" id="UP000185628"/>
    </source>
</evidence>
<dbReference type="OrthoDB" id="142078at2"/>
<dbReference type="Pfam" id="PF19279">
    <property type="entry name" value="YegS_C"/>
    <property type="match status" value="1"/>
</dbReference>